<gene>
    <name evidence="5" type="ORF">PQO03_00285</name>
</gene>
<dbReference type="Pfam" id="PF01476">
    <property type="entry name" value="LysM"/>
    <property type="match status" value="1"/>
</dbReference>
<protein>
    <submittedName>
        <fullName evidence="5">N-acetylmuramoyl-L-alanine amidase</fullName>
        <ecNumber evidence="5">3.5.1.28</ecNumber>
    </submittedName>
</protein>
<dbReference type="InterPro" id="IPR015510">
    <property type="entry name" value="PGRP"/>
</dbReference>
<proteinExistence type="inferred from homology"/>
<dbReference type="PROSITE" id="PS51257">
    <property type="entry name" value="PROKAR_LIPOPROTEIN"/>
    <property type="match status" value="1"/>
</dbReference>
<evidence type="ECO:0000256" key="2">
    <source>
        <dbReference type="SAM" id="MobiDB-lite"/>
    </source>
</evidence>
<dbReference type="InterPro" id="IPR002502">
    <property type="entry name" value="Amidase_domain"/>
</dbReference>
<dbReference type="Gene3D" id="3.40.80.10">
    <property type="entry name" value="Peptidoglycan recognition protein-like"/>
    <property type="match status" value="1"/>
</dbReference>
<dbReference type="Gene3D" id="3.10.350.10">
    <property type="entry name" value="LysM domain"/>
    <property type="match status" value="1"/>
</dbReference>
<dbReference type="CDD" id="cd00118">
    <property type="entry name" value="LysM"/>
    <property type="match status" value="1"/>
</dbReference>
<dbReference type="RefSeq" id="WP_274150470.1">
    <property type="nucleotide sequence ID" value="NZ_CP117811.1"/>
</dbReference>
<feature type="region of interest" description="Disordered" evidence="2">
    <location>
        <begin position="30"/>
        <end position="59"/>
    </location>
</feature>
<dbReference type="PANTHER" id="PTHR11022">
    <property type="entry name" value="PEPTIDOGLYCAN RECOGNITION PROTEIN"/>
    <property type="match status" value="1"/>
</dbReference>
<name>A0ABY7VSW3_9BACT</name>
<reference evidence="5 6" key="1">
    <citation type="submission" date="2023-02" db="EMBL/GenBank/DDBJ databases">
        <title>Genome sequence of Lentisphaera profundi SAORIC-696.</title>
        <authorList>
            <person name="Kim e."/>
            <person name="Cho J.-C."/>
            <person name="Choi A."/>
            <person name="Kang I."/>
        </authorList>
    </citation>
    <scope>NUCLEOTIDE SEQUENCE [LARGE SCALE GENOMIC DNA]</scope>
    <source>
        <strain evidence="5 6">SAORIC-696</strain>
    </source>
</reference>
<dbReference type="CDD" id="cd06583">
    <property type="entry name" value="PGRP"/>
    <property type="match status" value="1"/>
</dbReference>
<evidence type="ECO:0000256" key="3">
    <source>
        <dbReference type="SAM" id="SignalP"/>
    </source>
</evidence>
<dbReference type="PROSITE" id="PS51782">
    <property type="entry name" value="LYSM"/>
    <property type="match status" value="1"/>
</dbReference>
<evidence type="ECO:0000313" key="6">
    <source>
        <dbReference type="Proteomes" id="UP001214250"/>
    </source>
</evidence>
<dbReference type="GO" id="GO:0008745">
    <property type="term" value="F:N-acetylmuramoyl-L-alanine amidase activity"/>
    <property type="evidence" value="ECO:0007669"/>
    <property type="project" value="UniProtKB-EC"/>
</dbReference>
<dbReference type="SUPFAM" id="SSF54106">
    <property type="entry name" value="LysM domain"/>
    <property type="match status" value="1"/>
</dbReference>
<keyword evidence="6" id="KW-1185">Reference proteome</keyword>
<dbReference type="PANTHER" id="PTHR11022:SF41">
    <property type="entry name" value="PEPTIDOGLYCAN-RECOGNITION PROTEIN LC-RELATED"/>
    <property type="match status" value="1"/>
</dbReference>
<keyword evidence="3" id="KW-0732">Signal</keyword>
<dbReference type="SUPFAM" id="SSF55846">
    <property type="entry name" value="N-acetylmuramoyl-L-alanine amidase-like"/>
    <property type="match status" value="1"/>
</dbReference>
<comment type="similarity">
    <text evidence="1">Belongs to the N-acetylmuramoyl-L-alanine amidase 2 family.</text>
</comment>
<dbReference type="InterPro" id="IPR006619">
    <property type="entry name" value="PGRP_domain_met/bac"/>
</dbReference>
<dbReference type="SMART" id="SM00257">
    <property type="entry name" value="LysM"/>
    <property type="match status" value="1"/>
</dbReference>
<accession>A0ABY7VSW3</accession>
<feature type="compositionally biased region" description="Pro residues" evidence="2">
    <location>
        <begin position="35"/>
        <end position="52"/>
    </location>
</feature>
<dbReference type="Pfam" id="PF01510">
    <property type="entry name" value="Amidase_2"/>
    <property type="match status" value="1"/>
</dbReference>
<evidence type="ECO:0000313" key="5">
    <source>
        <dbReference type="EMBL" id="WDE96404.1"/>
    </source>
</evidence>
<dbReference type="InterPro" id="IPR036779">
    <property type="entry name" value="LysM_dom_sf"/>
</dbReference>
<keyword evidence="5" id="KW-0378">Hydrolase</keyword>
<feature type="chain" id="PRO_5046722880" evidence="3">
    <location>
        <begin position="24"/>
        <end position="287"/>
    </location>
</feature>
<dbReference type="EMBL" id="CP117811">
    <property type="protein sequence ID" value="WDE96404.1"/>
    <property type="molecule type" value="Genomic_DNA"/>
</dbReference>
<dbReference type="EC" id="3.5.1.28" evidence="5"/>
<evidence type="ECO:0000256" key="1">
    <source>
        <dbReference type="ARBA" id="ARBA00007553"/>
    </source>
</evidence>
<dbReference type="SMART" id="SM00644">
    <property type="entry name" value="Ami_2"/>
    <property type="match status" value="1"/>
</dbReference>
<dbReference type="InterPro" id="IPR036505">
    <property type="entry name" value="Amidase/PGRP_sf"/>
</dbReference>
<feature type="signal peptide" evidence="3">
    <location>
        <begin position="1"/>
        <end position="23"/>
    </location>
</feature>
<evidence type="ECO:0000259" key="4">
    <source>
        <dbReference type="PROSITE" id="PS51782"/>
    </source>
</evidence>
<dbReference type="Proteomes" id="UP001214250">
    <property type="component" value="Chromosome 1"/>
</dbReference>
<dbReference type="InterPro" id="IPR018392">
    <property type="entry name" value="LysM"/>
</dbReference>
<feature type="domain" description="LysM" evidence="4">
    <location>
        <begin position="65"/>
        <end position="108"/>
    </location>
</feature>
<organism evidence="5 6">
    <name type="scientific">Lentisphaera profundi</name>
    <dbReference type="NCBI Taxonomy" id="1658616"/>
    <lineage>
        <taxon>Bacteria</taxon>
        <taxon>Pseudomonadati</taxon>
        <taxon>Lentisphaerota</taxon>
        <taxon>Lentisphaeria</taxon>
        <taxon>Lentisphaerales</taxon>
        <taxon>Lentisphaeraceae</taxon>
        <taxon>Lentisphaera</taxon>
    </lineage>
</organism>
<sequence>MKYIKCFSLLVLAYLLYACTSSYSPNSSVHKPYTPSIPTPPAPIKLPDAPEPTPEEPTQATPNYLIHIVKKGETLTAIAKRYRSSVNSIVRTNKLKSSTINIDQKLYINSAYNPYKKSKKKPTLPGQVKVVPRSQWCQYNMKSNVNPMGHIKKITVHHTTAPANLAKMSDVTYLNIIEKTHQKKNWASIGYHYIIGRDGTIYQGRPIKYQGAHVSGANSNNIGVSLIGDFNKKLPNSKQLASLNTMLGYLRKKYQLPATKVYGHKHLGQSECPGRQLEKWLLQYRKK</sequence>
<dbReference type="SMART" id="SM00701">
    <property type="entry name" value="PGRP"/>
    <property type="match status" value="1"/>
</dbReference>